<dbReference type="InterPro" id="IPR024983">
    <property type="entry name" value="CHAT_dom"/>
</dbReference>
<name>U7QHU6_9CYAN</name>
<dbReference type="AlphaFoldDB" id="U7QHU6"/>
<dbReference type="Proteomes" id="UP000017127">
    <property type="component" value="Unassembled WGS sequence"/>
</dbReference>
<dbReference type="EMBL" id="AUZM01000044">
    <property type="protein sequence ID" value="ERT05991.1"/>
    <property type="molecule type" value="Genomic_DNA"/>
</dbReference>
<evidence type="ECO:0000313" key="2">
    <source>
        <dbReference type="EMBL" id="ERT05991.1"/>
    </source>
</evidence>
<keyword evidence="3" id="KW-1185">Reference proteome</keyword>
<feature type="domain" description="CHAT" evidence="1">
    <location>
        <begin position="12"/>
        <end position="136"/>
    </location>
</feature>
<proteinExistence type="predicted"/>
<evidence type="ECO:0000259" key="1">
    <source>
        <dbReference type="Pfam" id="PF12770"/>
    </source>
</evidence>
<protein>
    <submittedName>
        <fullName evidence="2">CHAT domain protein</fullName>
    </submittedName>
</protein>
<organism evidence="2 3">
    <name type="scientific">Lyngbya aestuarii BL J</name>
    <dbReference type="NCBI Taxonomy" id="1348334"/>
    <lineage>
        <taxon>Bacteria</taxon>
        <taxon>Bacillati</taxon>
        <taxon>Cyanobacteriota</taxon>
        <taxon>Cyanophyceae</taxon>
        <taxon>Oscillatoriophycideae</taxon>
        <taxon>Oscillatoriales</taxon>
        <taxon>Microcoleaceae</taxon>
        <taxon>Lyngbya</taxon>
    </lineage>
</organism>
<evidence type="ECO:0000313" key="3">
    <source>
        <dbReference type="Proteomes" id="UP000017127"/>
    </source>
</evidence>
<sequence length="156" mass="17533">MTLNKSPKKILLLSANPRDTIRLRVDQELREIEEVLQNSINRDRFQLIPKTAVRTRDLQQIMLHNQPHIVHFSGHGQGNQGLVFEDIQGITKIVSTKALADLFGLFVSSVECVVLNACYSVEQARAIADHVDYVVGMKQELGDQAAIAYSQGFYRA</sequence>
<comment type="caution">
    <text evidence="2">The sequence shown here is derived from an EMBL/GenBank/DDBJ whole genome shotgun (WGS) entry which is preliminary data.</text>
</comment>
<gene>
    <name evidence="2" type="ORF">M595_4056</name>
</gene>
<dbReference type="Pfam" id="PF12770">
    <property type="entry name" value="CHAT"/>
    <property type="match status" value="1"/>
</dbReference>
<reference evidence="2 3" key="1">
    <citation type="journal article" date="2013" name="Front. Microbiol.">
        <title>Comparative genomic analyses of the cyanobacterium, Lyngbya aestuarii BL J, a powerful hydrogen producer.</title>
        <authorList>
            <person name="Kothari A."/>
            <person name="Vaughn M."/>
            <person name="Garcia-Pichel F."/>
        </authorList>
    </citation>
    <scope>NUCLEOTIDE SEQUENCE [LARGE SCALE GENOMIC DNA]</scope>
    <source>
        <strain evidence="2 3">BL J</strain>
    </source>
</reference>
<dbReference type="RefSeq" id="WP_023067741.1">
    <property type="nucleotide sequence ID" value="NZ_AUZM01000044.1"/>
</dbReference>
<accession>U7QHU6</accession>